<reference evidence="1" key="1">
    <citation type="submission" date="2021-01" db="EMBL/GenBank/DDBJ databases">
        <title>Genome public.</title>
        <authorList>
            <person name="Liu C."/>
            <person name="Sun Q."/>
        </authorList>
    </citation>
    <scope>NUCLEOTIDE SEQUENCE</scope>
    <source>
        <strain evidence="1">M6</strain>
    </source>
</reference>
<dbReference type="InterPro" id="IPR026989">
    <property type="entry name" value="TnpV"/>
</dbReference>
<dbReference type="EMBL" id="JAEQMG010000165">
    <property type="protein sequence ID" value="MBK6089988.1"/>
    <property type="molecule type" value="Genomic_DNA"/>
</dbReference>
<dbReference type="Proteomes" id="UP000633365">
    <property type="component" value="Unassembled WGS sequence"/>
</dbReference>
<dbReference type="RefSeq" id="WP_201428689.1">
    <property type="nucleotide sequence ID" value="NZ_JAEQMG010000165.1"/>
</dbReference>
<evidence type="ECO:0000313" key="1">
    <source>
        <dbReference type="EMBL" id="MBK6089988.1"/>
    </source>
</evidence>
<keyword evidence="2" id="KW-1185">Reference proteome</keyword>
<organism evidence="1 2">
    <name type="scientific">Ruminococcus difficilis</name>
    <dbReference type="NCBI Taxonomy" id="2763069"/>
    <lineage>
        <taxon>Bacteria</taxon>
        <taxon>Bacillati</taxon>
        <taxon>Bacillota</taxon>
        <taxon>Clostridia</taxon>
        <taxon>Eubacteriales</taxon>
        <taxon>Oscillospiraceae</taxon>
        <taxon>Ruminococcus</taxon>
    </lineage>
</organism>
<sequence>MKKEIYNEQTGIRYELQGDYYLPCLKLPEQPKVEIGIWGKRHLRYIKQHHKIRYTNLLTSCKLTAYLADIDEQAEEMFFRLVKQLAEKEGVTEQLKANNQMLWVKRMNNIRNRATEIVNSELIYT</sequence>
<gene>
    <name evidence="1" type="ORF">JKK62_15285</name>
</gene>
<proteinExistence type="predicted"/>
<name>A0A935C787_9FIRM</name>
<dbReference type="Pfam" id="PF14198">
    <property type="entry name" value="TnpV"/>
    <property type="match status" value="1"/>
</dbReference>
<accession>A0A935C787</accession>
<dbReference type="AlphaFoldDB" id="A0A935C787"/>
<comment type="caution">
    <text evidence="1">The sequence shown here is derived from an EMBL/GenBank/DDBJ whole genome shotgun (WGS) entry which is preliminary data.</text>
</comment>
<protein>
    <submittedName>
        <fullName evidence="1">TnpV protein</fullName>
    </submittedName>
</protein>
<evidence type="ECO:0000313" key="2">
    <source>
        <dbReference type="Proteomes" id="UP000633365"/>
    </source>
</evidence>